<comment type="caution">
    <text evidence="3">The sequence shown here is derived from an EMBL/GenBank/DDBJ whole genome shotgun (WGS) entry which is preliminary data.</text>
</comment>
<dbReference type="AlphaFoldDB" id="A0A9X2YSI5"/>
<dbReference type="NCBIfam" id="NF047431">
    <property type="entry name" value="hiber_recruit"/>
    <property type="match status" value="1"/>
</dbReference>
<dbReference type="InterPro" id="IPR051927">
    <property type="entry name" value="Zn_Chap_cDPG_Synth"/>
</dbReference>
<dbReference type="Gene3D" id="3.40.50.300">
    <property type="entry name" value="P-loop containing nucleotide triphosphate hydrolases"/>
    <property type="match status" value="1"/>
</dbReference>
<name>A0A9X2YSI5_9MYCO</name>
<dbReference type="InterPro" id="IPR027417">
    <property type="entry name" value="P-loop_NTPase"/>
</dbReference>
<keyword evidence="4" id="KW-1185">Reference proteome</keyword>
<reference evidence="3" key="1">
    <citation type="submission" date="2020-07" db="EMBL/GenBank/DDBJ databases">
        <authorList>
            <person name="Pettersson B.M.F."/>
            <person name="Behra P.R.K."/>
            <person name="Ramesh M."/>
            <person name="Das S."/>
            <person name="Dasgupta S."/>
            <person name="Kirsebom L.A."/>
        </authorList>
    </citation>
    <scope>NUCLEOTIDE SEQUENCE</scope>
    <source>
        <strain evidence="3">DSM 44615</strain>
    </source>
</reference>
<sequence>MRTPVVVVAGQGYVNKVSDLLLRTPGTVAVLHRFDGQVVVRAVAIRRGDQVELSEWPLELTGGCVGCTVRNDLLLLLRRLHRRSDVERIVVQLQPWLEPEPVCWAIENIPVHVGPGYIDGPAGRDVRIESVVTCVDSADWLEQALGEDELDDNRTVAQVAVGQAEFADVLVLTAPEPRTLAVLRRLAPRARLTVGTDHVETALANLEPDARRGREHNPHDPLLAGEPPLRADGDIRLIEFTARRPFHPHRLHQAIDDLLDGVVRVRGRAWLASRPDAVVWIESAGGGLHVGHAGEWLAAMSANQRAYVAPDRSALAALHWDDRFGDRHVSMTALLCGADPDVITRALDRALLTDDELARPGEWPSYPDPFGDRHEDPCDDLDEDVAKDPAVNDGHDGGQGAAPL</sequence>
<feature type="region of interest" description="Disordered" evidence="1">
    <location>
        <begin position="358"/>
        <end position="404"/>
    </location>
</feature>
<feature type="domain" description="CobW C-terminal" evidence="2">
    <location>
        <begin position="235"/>
        <end position="351"/>
    </location>
</feature>
<gene>
    <name evidence="3" type="ORF">H7I41_21850</name>
</gene>
<dbReference type="InterPro" id="IPR011629">
    <property type="entry name" value="CobW-like_C"/>
</dbReference>
<proteinExistence type="predicted"/>
<dbReference type="PANTHER" id="PTHR43603:SF1">
    <property type="entry name" value="ZINC-REGULATED GTPASE METALLOPROTEIN ACTIVATOR 1"/>
    <property type="match status" value="1"/>
</dbReference>
<feature type="compositionally biased region" description="Basic and acidic residues" evidence="1">
    <location>
        <begin position="208"/>
        <end position="219"/>
    </location>
</feature>
<dbReference type="EMBL" id="JACKSJ010000188">
    <property type="protein sequence ID" value="MCV7172566.1"/>
    <property type="molecule type" value="Genomic_DNA"/>
</dbReference>
<protein>
    <submittedName>
        <fullName evidence="3">GTP-binding protein</fullName>
    </submittedName>
</protein>
<accession>A0A9X2YSI5</accession>
<dbReference type="Pfam" id="PF02492">
    <property type="entry name" value="cobW"/>
    <property type="match status" value="1"/>
</dbReference>
<reference evidence="3" key="2">
    <citation type="journal article" date="2022" name="BMC Genomics">
        <title>Comparative genome analysis of mycobacteria focusing on tRNA and non-coding RNA.</title>
        <authorList>
            <person name="Behra P.R.K."/>
            <person name="Pettersson B.M.F."/>
            <person name="Ramesh M."/>
            <person name="Das S."/>
            <person name="Dasgupta S."/>
            <person name="Kirsebom L.A."/>
        </authorList>
    </citation>
    <scope>NUCLEOTIDE SEQUENCE</scope>
    <source>
        <strain evidence="3">DSM 44615</strain>
    </source>
</reference>
<feature type="region of interest" description="Disordered" evidence="1">
    <location>
        <begin position="205"/>
        <end position="228"/>
    </location>
</feature>
<evidence type="ECO:0000259" key="2">
    <source>
        <dbReference type="SMART" id="SM00833"/>
    </source>
</evidence>
<evidence type="ECO:0000313" key="4">
    <source>
        <dbReference type="Proteomes" id="UP001140293"/>
    </source>
</evidence>
<dbReference type="SUPFAM" id="SSF90002">
    <property type="entry name" value="Hypothetical protein YjiA, C-terminal domain"/>
    <property type="match status" value="1"/>
</dbReference>
<dbReference type="Pfam" id="PF07683">
    <property type="entry name" value="CobW_C"/>
    <property type="match status" value="1"/>
</dbReference>
<dbReference type="SMART" id="SM00833">
    <property type="entry name" value="CobW_C"/>
    <property type="match status" value="1"/>
</dbReference>
<evidence type="ECO:0000256" key="1">
    <source>
        <dbReference type="SAM" id="MobiDB-lite"/>
    </source>
</evidence>
<organism evidence="3 4">
    <name type="scientific">[Mycobacterium] manitobense</name>
    <dbReference type="NCBI Taxonomy" id="190147"/>
    <lineage>
        <taxon>Bacteria</taxon>
        <taxon>Bacillati</taxon>
        <taxon>Actinomycetota</taxon>
        <taxon>Actinomycetes</taxon>
        <taxon>Mycobacteriales</taxon>
        <taxon>Mycobacteriaceae</taxon>
        <taxon>Mycolicibacterium</taxon>
    </lineage>
</organism>
<dbReference type="PANTHER" id="PTHR43603">
    <property type="entry name" value="COBW DOMAIN-CONTAINING PROTEIN DDB_G0274527"/>
    <property type="match status" value="1"/>
</dbReference>
<dbReference type="InterPro" id="IPR003495">
    <property type="entry name" value="CobW/HypB/UreG_nucleotide-bd"/>
</dbReference>
<evidence type="ECO:0000313" key="3">
    <source>
        <dbReference type="EMBL" id="MCV7172566.1"/>
    </source>
</evidence>
<dbReference type="Proteomes" id="UP001140293">
    <property type="component" value="Unassembled WGS sequence"/>
</dbReference>
<dbReference type="RefSeq" id="WP_264014742.1">
    <property type="nucleotide sequence ID" value="NZ_JACKSJ010000188.1"/>
</dbReference>